<evidence type="ECO:0000256" key="1">
    <source>
        <dbReference type="SAM" id="MobiDB-lite"/>
    </source>
</evidence>
<protein>
    <submittedName>
        <fullName evidence="2">Uncharacterized protein</fullName>
    </submittedName>
</protein>
<comment type="caution">
    <text evidence="2">The sequence shown here is derived from an EMBL/GenBank/DDBJ whole genome shotgun (WGS) entry which is preliminary data.</text>
</comment>
<gene>
    <name evidence="2" type="ORF">FA13DRAFT_1740261</name>
</gene>
<organism evidence="2 3">
    <name type="scientific">Coprinellus micaceus</name>
    <name type="common">Glistening ink-cap mushroom</name>
    <name type="synonym">Coprinus micaceus</name>
    <dbReference type="NCBI Taxonomy" id="71717"/>
    <lineage>
        <taxon>Eukaryota</taxon>
        <taxon>Fungi</taxon>
        <taxon>Dikarya</taxon>
        <taxon>Basidiomycota</taxon>
        <taxon>Agaricomycotina</taxon>
        <taxon>Agaricomycetes</taxon>
        <taxon>Agaricomycetidae</taxon>
        <taxon>Agaricales</taxon>
        <taxon>Agaricineae</taxon>
        <taxon>Psathyrellaceae</taxon>
        <taxon>Coprinellus</taxon>
    </lineage>
</organism>
<proteinExistence type="predicted"/>
<dbReference type="EMBL" id="QPFP01000081">
    <property type="protein sequence ID" value="TEB23124.1"/>
    <property type="molecule type" value="Genomic_DNA"/>
</dbReference>
<feature type="non-terminal residue" evidence="2">
    <location>
        <position position="126"/>
    </location>
</feature>
<feature type="compositionally biased region" description="Low complexity" evidence="1">
    <location>
        <begin position="7"/>
        <end position="24"/>
    </location>
</feature>
<evidence type="ECO:0000313" key="3">
    <source>
        <dbReference type="Proteomes" id="UP000298030"/>
    </source>
</evidence>
<name>A0A4Y7SND5_COPMI</name>
<dbReference type="Proteomes" id="UP000298030">
    <property type="component" value="Unassembled WGS sequence"/>
</dbReference>
<reference evidence="2 3" key="1">
    <citation type="journal article" date="2019" name="Nat. Ecol. Evol.">
        <title>Megaphylogeny resolves global patterns of mushroom evolution.</title>
        <authorList>
            <person name="Varga T."/>
            <person name="Krizsan K."/>
            <person name="Foldi C."/>
            <person name="Dima B."/>
            <person name="Sanchez-Garcia M."/>
            <person name="Sanchez-Ramirez S."/>
            <person name="Szollosi G.J."/>
            <person name="Szarkandi J.G."/>
            <person name="Papp V."/>
            <person name="Albert L."/>
            <person name="Andreopoulos W."/>
            <person name="Angelini C."/>
            <person name="Antonin V."/>
            <person name="Barry K.W."/>
            <person name="Bougher N.L."/>
            <person name="Buchanan P."/>
            <person name="Buyck B."/>
            <person name="Bense V."/>
            <person name="Catcheside P."/>
            <person name="Chovatia M."/>
            <person name="Cooper J."/>
            <person name="Damon W."/>
            <person name="Desjardin D."/>
            <person name="Finy P."/>
            <person name="Geml J."/>
            <person name="Haridas S."/>
            <person name="Hughes K."/>
            <person name="Justo A."/>
            <person name="Karasinski D."/>
            <person name="Kautmanova I."/>
            <person name="Kiss B."/>
            <person name="Kocsube S."/>
            <person name="Kotiranta H."/>
            <person name="LaButti K.M."/>
            <person name="Lechner B.E."/>
            <person name="Liimatainen K."/>
            <person name="Lipzen A."/>
            <person name="Lukacs Z."/>
            <person name="Mihaltcheva S."/>
            <person name="Morgado L.N."/>
            <person name="Niskanen T."/>
            <person name="Noordeloos M.E."/>
            <person name="Ohm R.A."/>
            <person name="Ortiz-Santana B."/>
            <person name="Ovrebo C."/>
            <person name="Racz N."/>
            <person name="Riley R."/>
            <person name="Savchenko A."/>
            <person name="Shiryaev A."/>
            <person name="Soop K."/>
            <person name="Spirin V."/>
            <person name="Szebenyi C."/>
            <person name="Tomsovsky M."/>
            <person name="Tulloss R.E."/>
            <person name="Uehling J."/>
            <person name="Grigoriev I.V."/>
            <person name="Vagvolgyi C."/>
            <person name="Papp T."/>
            <person name="Martin F.M."/>
            <person name="Miettinen O."/>
            <person name="Hibbett D.S."/>
            <person name="Nagy L.G."/>
        </authorList>
    </citation>
    <scope>NUCLEOTIDE SEQUENCE [LARGE SCALE GENOMIC DNA]</scope>
    <source>
        <strain evidence="2 3">FP101781</strain>
    </source>
</reference>
<sequence length="126" mass="14135">MDEGSMPPAFSPLSLSQSPLVSSPITQPSPFDSLPSIFLISATLLSIPPQRSTKANWTRCRDVIFLAPRNPPSSTPFPNCPSFEFVRPSFLNLFPIPLCVTFPPETTLEHYSYYNATLHRRPRSLR</sequence>
<evidence type="ECO:0000313" key="2">
    <source>
        <dbReference type="EMBL" id="TEB23124.1"/>
    </source>
</evidence>
<feature type="region of interest" description="Disordered" evidence="1">
    <location>
        <begin position="1"/>
        <end position="27"/>
    </location>
</feature>
<dbReference type="AlphaFoldDB" id="A0A4Y7SND5"/>
<keyword evidence="3" id="KW-1185">Reference proteome</keyword>
<accession>A0A4Y7SND5</accession>